<keyword evidence="1" id="KW-0812">Transmembrane</keyword>
<dbReference type="PANTHER" id="PTHR34219">
    <property type="entry name" value="IRON-REGULATED INNER MEMBRANE PROTEIN-RELATED"/>
    <property type="match status" value="1"/>
</dbReference>
<organism evidence="2 3">
    <name type="scientific">Qipengyuania vulgaris</name>
    <dbReference type="NCBI Taxonomy" id="291985"/>
    <lineage>
        <taxon>Bacteria</taxon>
        <taxon>Pseudomonadati</taxon>
        <taxon>Pseudomonadota</taxon>
        <taxon>Alphaproteobacteria</taxon>
        <taxon>Sphingomonadales</taxon>
        <taxon>Erythrobacteraceae</taxon>
        <taxon>Qipengyuania</taxon>
    </lineage>
</organism>
<name>A0A844XKJ1_9SPHN</name>
<evidence type="ECO:0000256" key="1">
    <source>
        <dbReference type="SAM" id="Phobius"/>
    </source>
</evidence>
<keyword evidence="3" id="KW-1185">Reference proteome</keyword>
<feature type="transmembrane region" description="Helical" evidence="1">
    <location>
        <begin position="32"/>
        <end position="54"/>
    </location>
</feature>
<protein>
    <submittedName>
        <fullName evidence="2">PepSY domain-containing protein</fullName>
    </submittedName>
</protein>
<keyword evidence="1" id="KW-0472">Membrane</keyword>
<proteinExistence type="predicted"/>
<gene>
    <name evidence="2" type="ORF">GRI69_00300</name>
</gene>
<feature type="transmembrane region" description="Helical" evidence="1">
    <location>
        <begin position="205"/>
        <end position="225"/>
    </location>
</feature>
<evidence type="ECO:0000313" key="2">
    <source>
        <dbReference type="EMBL" id="MXO46705.1"/>
    </source>
</evidence>
<accession>A0A844XKJ1</accession>
<feature type="transmembrane region" description="Helical" evidence="1">
    <location>
        <begin position="343"/>
        <end position="365"/>
    </location>
</feature>
<comment type="caution">
    <text evidence="2">The sequence shown here is derived from an EMBL/GenBank/DDBJ whole genome shotgun (WGS) entry which is preliminary data.</text>
</comment>
<sequence length="414" mass="45708">MDMARGIDSGVPVRAKPAPKSARTWWKVHQWVGLKISLFMTFILFTGTLAVMSAEIDWLLQPSLRVAPSSVEGPVAWAEIAENAMEYPGVAKATAIDAPTASAFAAKVTVENEAGDLFFLHAHPSTGEIRGTGPWVGAQRVLRNMHRHLNLPVWIGVPIVSSLAFLLLVTLVTSFVVYKKWWRGFAKPLRKRDARTWWGDFHRLAGVWSLWFVALIAITSVWYFVESLGGNAPPQPRVEQETLAGEGGPPADLSAAFDAALRTNPDLRVERAMLPGEDNPLLQIHGDYEAVLVRPRSNAVWVDARTSEVLLTTDGRDLGLHQRIGEMADPLHFGFFGGYWTKIPWFLFGLAMTGLSLSGAAIYSLRIARERGDRVKIGRSFTGMWQGMGHLRWLSAALIATAFVFVSFLILGIP</sequence>
<feature type="transmembrane region" description="Helical" evidence="1">
    <location>
        <begin position="153"/>
        <end position="178"/>
    </location>
</feature>
<reference evidence="2 3" key="1">
    <citation type="submission" date="2019-12" db="EMBL/GenBank/DDBJ databases">
        <title>Genomic-based taxomic classification of the family Erythrobacteraceae.</title>
        <authorList>
            <person name="Xu L."/>
        </authorList>
    </citation>
    <scope>NUCLEOTIDE SEQUENCE [LARGE SCALE GENOMIC DNA]</scope>
    <source>
        <strain evidence="2 3">DSM 17792</strain>
    </source>
</reference>
<dbReference type="InterPro" id="IPR005625">
    <property type="entry name" value="PepSY-ass_TM"/>
</dbReference>
<keyword evidence="1" id="KW-1133">Transmembrane helix</keyword>
<dbReference type="PANTHER" id="PTHR34219:SF8">
    <property type="entry name" value="PEPSY DOMAIN-CONTAINING PROTEIN"/>
    <property type="match status" value="1"/>
</dbReference>
<dbReference type="AlphaFoldDB" id="A0A844XKJ1"/>
<evidence type="ECO:0000313" key="3">
    <source>
        <dbReference type="Proteomes" id="UP000448199"/>
    </source>
</evidence>
<dbReference type="Pfam" id="PF03929">
    <property type="entry name" value="PepSY_TM"/>
    <property type="match status" value="1"/>
</dbReference>
<dbReference type="Proteomes" id="UP000448199">
    <property type="component" value="Unassembled WGS sequence"/>
</dbReference>
<dbReference type="EMBL" id="WTYC01000001">
    <property type="protein sequence ID" value="MXO46705.1"/>
    <property type="molecule type" value="Genomic_DNA"/>
</dbReference>
<feature type="transmembrane region" description="Helical" evidence="1">
    <location>
        <begin position="393"/>
        <end position="413"/>
    </location>
</feature>
<dbReference type="OrthoDB" id="6307929at2"/>